<keyword evidence="5" id="KW-0862">Zinc</keyword>
<dbReference type="GO" id="GO:0051603">
    <property type="term" value="P:proteolysis involved in protein catabolic process"/>
    <property type="evidence" value="ECO:0007669"/>
    <property type="project" value="TreeGrafter"/>
</dbReference>
<evidence type="ECO:0000256" key="1">
    <source>
        <dbReference type="ARBA" id="ARBA00001947"/>
    </source>
</evidence>
<dbReference type="GO" id="GO:0016020">
    <property type="term" value="C:membrane"/>
    <property type="evidence" value="ECO:0007669"/>
    <property type="project" value="TreeGrafter"/>
</dbReference>
<evidence type="ECO:0000256" key="7">
    <source>
        <dbReference type="PROSITE-ProRule" id="PRU00339"/>
    </source>
</evidence>
<dbReference type="GO" id="GO:0004222">
    <property type="term" value="F:metalloendopeptidase activity"/>
    <property type="evidence" value="ECO:0007669"/>
    <property type="project" value="InterPro"/>
</dbReference>
<proteinExistence type="predicted"/>
<dbReference type="PANTHER" id="PTHR22726">
    <property type="entry name" value="METALLOENDOPEPTIDASE OMA1"/>
    <property type="match status" value="1"/>
</dbReference>
<dbReference type="OrthoDB" id="9814887at2"/>
<dbReference type="CDD" id="cd07324">
    <property type="entry name" value="M48C_Oma1-like"/>
    <property type="match status" value="1"/>
</dbReference>
<dbReference type="RefSeq" id="WP_085803968.1">
    <property type="nucleotide sequence ID" value="NZ_FWFX01000001.1"/>
</dbReference>
<feature type="repeat" description="TPR" evidence="7">
    <location>
        <begin position="268"/>
        <end position="301"/>
    </location>
</feature>
<dbReference type="InterPro" id="IPR001915">
    <property type="entry name" value="Peptidase_M48"/>
</dbReference>
<dbReference type="SUPFAM" id="SSF48452">
    <property type="entry name" value="TPR-like"/>
    <property type="match status" value="1"/>
</dbReference>
<keyword evidence="7" id="KW-0802">TPR repeat</keyword>
<dbReference type="Proteomes" id="UP000193061">
    <property type="component" value="Unassembled WGS sequence"/>
</dbReference>
<feature type="domain" description="Peptidase M48" evidence="8">
    <location>
        <begin position="36"/>
        <end position="221"/>
    </location>
</feature>
<evidence type="ECO:0000256" key="4">
    <source>
        <dbReference type="ARBA" id="ARBA00022801"/>
    </source>
</evidence>
<dbReference type="InterPro" id="IPR011990">
    <property type="entry name" value="TPR-like_helical_dom_sf"/>
</dbReference>
<keyword evidence="2" id="KW-0645">Protease</keyword>
<evidence type="ECO:0000313" key="10">
    <source>
        <dbReference type="Proteomes" id="UP000193061"/>
    </source>
</evidence>
<accession>A0A1X6YAT2</accession>
<evidence type="ECO:0000256" key="3">
    <source>
        <dbReference type="ARBA" id="ARBA00022723"/>
    </source>
</evidence>
<dbReference type="Pfam" id="PF01435">
    <property type="entry name" value="Peptidase_M48"/>
    <property type="match status" value="1"/>
</dbReference>
<keyword evidence="10" id="KW-1185">Reference proteome</keyword>
<keyword evidence="4" id="KW-0378">Hydrolase</keyword>
<name>A0A1X6YAT2_9RHOB</name>
<dbReference type="AlphaFoldDB" id="A0A1X6YAT2"/>
<evidence type="ECO:0000256" key="2">
    <source>
        <dbReference type="ARBA" id="ARBA00022670"/>
    </source>
</evidence>
<keyword evidence="3" id="KW-0479">Metal-binding</keyword>
<dbReference type="GO" id="GO:0046872">
    <property type="term" value="F:metal ion binding"/>
    <property type="evidence" value="ECO:0007669"/>
    <property type="project" value="UniProtKB-KW"/>
</dbReference>
<dbReference type="PANTHER" id="PTHR22726:SF1">
    <property type="entry name" value="METALLOENDOPEPTIDASE OMA1, MITOCHONDRIAL"/>
    <property type="match status" value="1"/>
</dbReference>
<reference evidence="9 10" key="1">
    <citation type="submission" date="2017-03" db="EMBL/GenBank/DDBJ databases">
        <authorList>
            <person name="Afonso C.L."/>
            <person name="Miller P.J."/>
            <person name="Scott M.A."/>
            <person name="Spackman E."/>
            <person name="Goraichik I."/>
            <person name="Dimitrov K.M."/>
            <person name="Suarez D.L."/>
            <person name="Swayne D.E."/>
        </authorList>
    </citation>
    <scope>NUCLEOTIDE SEQUENCE [LARGE SCALE GENOMIC DNA]</scope>
    <source>
        <strain evidence="9 10">CECT 7450</strain>
    </source>
</reference>
<gene>
    <name evidence="9" type="primary">yfgC</name>
    <name evidence="9" type="ORF">ROA7450_00395</name>
</gene>
<dbReference type="InterPro" id="IPR019734">
    <property type="entry name" value="TPR_rpt"/>
</dbReference>
<dbReference type="InterPro" id="IPR051156">
    <property type="entry name" value="Mito/Outer_Membr_Metalloprot"/>
</dbReference>
<dbReference type="Gene3D" id="1.25.40.10">
    <property type="entry name" value="Tetratricopeptide repeat domain"/>
    <property type="match status" value="1"/>
</dbReference>
<evidence type="ECO:0000259" key="8">
    <source>
        <dbReference type="Pfam" id="PF01435"/>
    </source>
</evidence>
<protein>
    <submittedName>
        <fullName evidence="9">TPR repeat-containing protein YfgC</fullName>
    </submittedName>
</protein>
<keyword evidence="6" id="KW-0482">Metalloprotease</keyword>
<dbReference type="SMART" id="SM00028">
    <property type="entry name" value="TPR"/>
    <property type="match status" value="3"/>
</dbReference>
<evidence type="ECO:0000256" key="5">
    <source>
        <dbReference type="ARBA" id="ARBA00022833"/>
    </source>
</evidence>
<evidence type="ECO:0000313" key="9">
    <source>
        <dbReference type="EMBL" id="SLN16005.1"/>
    </source>
</evidence>
<dbReference type="EMBL" id="FWFX01000001">
    <property type="protein sequence ID" value="SLN16005.1"/>
    <property type="molecule type" value="Genomic_DNA"/>
</dbReference>
<comment type="cofactor">
    <cofactor evidence="1">
        <name>Zn(2+)</name>
        <dbReference type="ChEBI" id="CHEBI:29105"/>
    </cofactor>
</comment>
<organism evidence="9 10">
    <name type="scientific">Roseovarius albus</name>
    <dbReference type="NCBI Taxonomy" id="1247867"/>
    <lineage>
        <taxon>Bacteria</taxon>
        <taxon>Pseudomonadati</taxon>
        <taxon>Pseudomonadota</taxon>
        <taxon>Alphaproteobacteria</taxon>
        <taxon>Rhodobacterales</taxon>
        <taxon>Roseobacteraceae</taxon>
        <taxon>Roseovarius</taxon>
    </lineage>
</organism>
<sequence length="445" mass="47859">MHVLRLLIVSLVLAFTLATPARAISLLRDPDIEYALKQLAAPILKAAGLSPSRINLLVVDDRSLNAFVVDQNHIFLNSGLILKMKSPAMLQSVIAHEAGHIANGHLMRRPINLRNARTAAGIGTVLAAIGGAAAGNGALAAGAAAGVQGSALRSFFSHTRAEENAADQSGLRYMAAAGIDTQGAVQVIDIFRGQEALSVGRRDPYASTHPLSADRFRTVNQLASAYAGKAKPQPTSDYWFARAKGKLSAFKRSPKWTLTRAGESGFEDVKYMRQAAAHHQRSNTKKALNAIDKAIQIRPKDPYYYELKGQILMESRQFSAASSAYGTAAKLATNNALILGSYGRSLMALGKVKQATQYLEKSRALDARDIRVMRNLASAYASQGNNGMASLVTAERYALSGRLRDAGVHAKRASDLLPRGSTGWRRAQDVLAASEAASKKRRKKK</sequence>
<dbReference type="PROSITE" id="PS50005">
    <property type="entry name" value="TPR"/>
    <property type="match status" value="1"/>
</dbReference>
<dbReference type="Gene3D" id="3.30.2010.10">
    <property type="entry name" value="Metalloproteases ('zincins'), catalytic domain"/>
    <property type="match status" value="1"/>
</dbReference>
<evidence type="ECO:0000256" key="6">
    <source>
        <dbReference type="ARBA" id="ARBA00023049"/>
    </source>
</evidence>